<evidence type="ECO:0000256" key="7">
    <source>
        <dbReference type="SAM" id="MobiDB-lite"/>
    </source>
</evidence>
<dbReference type="InterPro" id="IPR011701">
    <property type="entry name" value="MFS"/>
</dbReference>
<evidence type="ECO:0008006" key="11">
    <source>
        <dbReference type="Google" id="ProtNLM"/>
    </source>
</evidence>
<evidence type="ECO:0000256" key="1">
    <source>
        <dbReference type="ARBA" id="ARBA00004651"/>
    </source>
</evidence>
<dbReference type="SUPFAM" id="SSF103473">
    <property type="entry name" value="MFS general substrate transporter"/>
    <property type="match status" value="1"/>
</dbReference>
<keyword evidence="3" id="KW-1003">Cell membrane</keyword>
<comment type="caution">
    <text evidence="9">The sequence shown here is derived from an EMBL/GenBank/DDBJ whole genome shotgun (WGS) entry which is preliminary data.</text>
</comment>
<feature type="transmembrane region" description="Helical" evidence="8">
    <location>
        <begin position="209"/>
        <end position="231"/>
    </location>
</feature>
<keyword evidence="10" id="KW-1185">Reference proteome</keyword>
<gene>
    <name evidence="9" type="ORF">ACHAWO_008355</name>
</gene>
<feature type="transmembrane region" description="Helical" evidence="8">
    <location>
        <begin position="132"/>
        <end position="151"/>
    </location>
</feature>
<accession>A0ABD3N1K1</accession>
<evidence type="ECO:0000256" key="5">
    <source>
        <dbReference type="ARBA" id="ARBA00022989"/>
    </source>
</evidence>
<evidence type="ECO:0000256" key="3">
    <source>
        <dbReference type="ARBA" id="ARBA00022475"/>
    </source>
</evidence>
<dbReference type="InterPro" id="IPR036259">
    <property type="entry name" value="MFS_trans_sf"/>
</dbReference>
<evidence type="ECO:0000313" key="9">
    <source>
        <dbReference type="EMBL" id="KAL3769981.1"/>
    </source>
</evidence>
<protein>
    <recommendedName>
        <fullName evidence="11">Major facilitator superfamily (MFS) profile domain-containing protein</fullName>
    </recommendedName>
</protein>
<evidence type="ECO:0000313" key="10">
    <source>
        <dbReference type="Proteomes" id="UP001530400"/>
    </source>
</evidence>
<dbReference type="Gene3D" id="1.20.1250.20">
    <property type="entry name" value="MFS general substrate transporter like domains"/>
    <property type="match status" value="1"/>
</dbReference>
<evidence type="ECO:0000256" key="6">
    <source>
        <dbReference type="ARBA" id="ARBA00023136"/>
    </source>
</evidence>
<feature type="region of interest" description="Disordered" evidence="7">
    <location>
        <begin position="1"/>
        <end position="73"/>
    </location>
</feature>
<organism evidence="9 10">
    <name type="scientific">Cyclotella atomus</name>
    <dbReference type="NCBI Taxonomy" id="382360"/>
    <lineage>
        <taxon>Eukaryota</taxon>
        <taxon>Sar</taxon>
        <taxon>Stramenopiles</taxon>
        <taxon>Ochrophyta</taxon>
        <taxon>Bacillariophyta</taxon>
        <taxon>Coscinodiscophyceae</taxon>
        <taxon>Thalassiosirophycidae</taxon>
        <taxon>Stephanodiscales</taxon>
        <taxon>Stephanodiscaceae</taxon>
        <taxon>Cyclotella</taxon>
    </lineage>
</organism>
<name>A0ABD3N1K1_9STRA</name>
<evidence type="ECO:0000256" key="8">
    <source>
        <dbReference type="SAM" id="Phobius"/>
    </source>
</evidence>
<dbReference type="PANTHER" id="PTHR23517:SF3">
    <property type="entry name" value="INTEGRAL MEMBRANE TRANSPORT PROTEIN"/>
    <property type="match status" value="1"/>
</dbReference>
<keyword evidence="4 8" id="KW-0812">Transmembrane</keyword>
<dbReference type="PANTHER" id="PTHR23517">
    <property type="entry name" value="RESISTANCE PROTEIN MDTM, PUTATIVE-RELATED-RELATED"/>
    <property type="match status" value="1"/>
</dbReference>
<feature type="region of interest" description="Disordered" evidence="7">
    <location>
        <begin position="332"/>
        <end position="361"/>
    </location>
</feature>
<dbReference type="EMBL" id="JALLPJ020001320">
    <property type="protein sequence ID" value="KAL3769981.1"/>
    <property type="molecule type" value="Genomic_DNA"/>
</dbReference>
<feature type="compositionally biased region" description="Polar residues" evidence="7">
    <location>
        <begin position="53"/>
        <end position="73"/>
    </location>
</feature>
<sequence>MSTLQYRSNASAPSSVSSVSTTNSAASSRSNPSRLSTRSNSSTSFKAGLGIPSGSSHSVNSTRSTNRFNARSNSTNCIQGLRGRMSSSFEQPQTLAMLLRTQYDKVTSGFSSLSGSPPELWKAYLLKFLDSYAYFSFSLVFTLFLSSEFGMSDVQAGSIYGAWGALITIFGLFTGTVIDNLGVATCLKIGFVLSFVTRTTLFLCTSKHVLLLCLLVFLPLANCLGIPVLTVGIRRYTNEENRGFAFGLFYVIMNVGALLAGPLVDVLTKFYNSRGIDSIDGNDDDDDSISSLSWKMTNNRAIILSGMVANFFAICVAFSVREIKVDANSKSRSDSIDQQDNVQLDSDGIDGYQDRSKSTNPKVAEFQPIKGSSLQILSETIRTPNFRRFLLVCLLTLNVRMVFRHLDGTLPKYMIREFGPDAPKGLVYSINPFLIIILVPIITAATTAVEPLVMIHYGTYVSAMSVFFLAFSTSIWACVMFVVTLSIGEALWSPRLYDFTMSVAQEGREGTYMALSSAPLFLAKLPVGFLSGLLLQKYCPETLEEGEERHSKTMWWIIGLMTIGSPICITLFWNYISGGECSQGQSRRLNTDDFQDEEESDSYQNHPLTTNISLPRVVRAENRLT</sequence>
<proteinExistence type="predicted"/>
<feature type="transmembrane region" description="Helical" evidence="8">
    <location>
        <begin position="426"/>
        <end position="449"/>
    </location>
</feature>
<dbReference type="InterPro" id="IPR050171">
    <property type="entry name" value="MFS_Transporters"/>
</dbReference>
<dbReference type="GO" id="GO:0005886">
    <property type="term" value="C:plasma membrane"/>
    <property type="evidence" value="ECO:0007669"/>
    <property type="project" value="UniProtKB-SubCell"/>
</dbReference>
<feature type="compositionally biased region" description="Low complexity" evidence="7">
    <location>
        <begin position="7"/>
        <end position="44"/>
    </location>
</feature>
<feature type="region of interest" description="Disordered" evidence="7">
    <location>
        <begin position="584"/>
        <end position="608"/>
    </location>
</feature>
<feature type="transmembrane region" description="Helical" evidence="8">
    <location>
        <begin position="157"/>
        <end position="178"/>
    </location>
</feature>
<keyword evidence="5 8" id="KW-1133">Transmembrane helix</keyword>
<evidence type="ECO:0000256" key="2">
    <source>
        <dbReference type="ARBA" id="ARBA00022448"/>
    </source>
</evidence>
<reference evidence="9 10" key="1">
    <citation type="submission" date="2024-10" db="EMBL/GenBank/DDBJ databases">
        <title>Updated reference genomes for cyclostephanoid diatoms.</title>
        <authorList>
            <person name="Roberts W.R."/>
            <person name="Alverson A.J."/>
        </authorList>
    </citation>
    <scope>NUCLEOTIDE SEQUENCE [LARGE SCALE GENOMIC DNA]</scope>
    <source>
        <strain evidence="9 10">AJA010-31</strain>
    </source>
</reference>
<feature type="transmembrane region" description="Helical" evidence="8">
    <location>
        <begin position="512"/>
        <end position="535"/>
    </location>
</feature>
<feature type="transmembrane region" description="Helical" evidence="8">
    <location>
        <begin position="243"/>
        <end position="264"/>
    </location>
</feature>
<keyword evidence="2" id="KW-0813">Transport</keyword>
<feature type="transmembrane region" description="Helical" evidence="8">
    <location>
        <begin position="301"/>
        <end position="320"/>
    </location>
</feature>
<evidence type="ECO:0000256" key="4">
    <source>
        <dbReference type="ARBA" id="ARBA00022692"/>
    </source>
</evidence>
<dbReference type="Pfam" id="PF07690">
    <property type="entry name" value="MFS_1"/>
    <property type="match status" value="1"/>
</dbReference>
<comment type="subcellular location">
    <subcellularLocation>
        <location evidence="1">Cell membrane</location>
        <topology evidence="1">Multi-pass membrane protein</topology>
    </subcellularLocation>
</comment>
<keyword evidence="6 8" id="KW-0472">Membrane</keyword>
<dbReference type="Proteomes" id="UP001530400">
    <property type="component" value="Unassembled WGS sequence"/>
</dbReference>
<feature type="transmembrane region" description="Helical" evidence="8">
    <location>
        <begin position="555"/>
        <end position="576"/>
    </location>
</feature>
<feature type="transmembrane region" description="Helical" evidence="8">
    <location>
        <begin position="461"/>
        <end position="492"/>
    </location>
</feature>
<dbReference type="AlphaFoldDB" id="A0ABD3N1K1"/>